<evidence type="ECO:0000256" key="5">
    <source>
        <dbReference type="SAM" id="SignalP"/>
    </source>
</evidence>
<dbReference type="SUPFAM" id="SSF52833">
    <property type="entry name" value="Thioredoxin-like"/>
    <property type="match status" value="1"/>
</dbReference>
<dbReference type="PROSITE" id="PS00194">
    <property type="entry name" value="THIOREDOXIN_1"/>
    <property type="match status" value="1"/>
</dbReference>
<gene>
    <name evidence="7" type="ORF">GNT65_19815</name>
</gene>
<dbReference type="GO" id="GO:0030313">
    <property type="term" value="C:cell envelope"/>
    <property type="evidence" value="ECO:0007669"/>
    <property type="project" value="UniProtKB-SubCell"/>
</dbReference>
<accession>A0A6L7I2U6</accession>
<name>A0A6L7I2U6_9GAMM</name>
<keyword evidence="2" id="KW-0201">Cytochrome c-type biogenesis</keyword>
<dbReference type="CDD" id="cd02966">
    <property type="entry name" value="TlpA_like_family"/>
    <property type="match status" value="1"/>
</dbReference>
<dbReference type="InterPro" id="IPR017937">
    <property type="entry name" value="Thioredoxin_CS"/>
</dbReference>
<dbReference type="InterPro" id="IPR013766">
    <property type="entry name" value="Thioredoxin_domain"/>
</dbReference>
<dbReference type="Pfam" id="PF00578">
    <property type="entry name" value="AhpC-TSA"/>
    <property type="match status" value="1"/>
</dbReference>
<comment type="subcellular location">
    <subcellularLocation>
        <location evidence="1">Cell envelope</location>
    </subcellularLocation>
</comment>
<dbReference type="GO" id="GO:0017004">
    <property type="term" value="P:cytochrome complex assembly"/>
    <property type="evidence" value="ECO:0007669"/>
    <property type="project" value="UniProtKB-KW"/>
</dbReference>
<dbReference type="RefSeq" id="WP_160798910.1">
    <property type="nucleotide sequence ID" value="NZ_WRPA01000028.1"/>
</dbReference>
<reference evidence="7 8" key="1">
    <citation type="submission" date="2019-12" db="EMBL/GenBank/DDBJ databases">
        <title>Shewanella insulae sp. nov., isolated from a tidal flat.</title>
        <authorList>
            <person name="Yoon J.-H."/>
        </authorList>
    </citation>
    <scope>NUCLEOTIDE SEQUENCE [LARGE SCALE GENOMIC DNA]</scope>
    <source>
        <strain evidence="7 8">JBTF-M18</strain>
    </source>
</reference>
<feature type="signal peptide" evidence="5">
    <location>
        <begin position="1"/>
        <end position="25"/>
    </location>
</feature>
<dbReference type="Gene3D" id="3.40.30.10">
    <property type="entry name" value="Glutaredoxin"/>
    <property type="match status" value="1"/>
</dbReference>
<evidence type="ECO:0000256" key="4">
    <source>
        <dbReference type="ARBA" id="ARBA00023284"/>
    </source>
</evidence>
<dbReference type="InterPro" id="IPR000866">
    <property type="entry name" value="AhpC/TSA"/>
</dbReference>
<keyword evidence="5" id="KW-0732">Signal</keyword>
<proteinExistence type="predicted"/>
<dbReference type="PANTHER" id="PTHR42852:SF6">
    <property type="entry name" value="THIOL:DISULFIDE INTERCHANGE PROTEIN DSBE"/>
    <property type="match status" value="1"/>
</dbReference>
<dbReference type="EMBL" id="WRPA01000028">
    <property type="protein sequence ID" value="MXR70909.1"/>
    <property type="molecule type" value="Genomic_DNA"/>
</dbReference>
<dbReference type="InterPro" id="IPR036249">
    <property type="entry name" value="Thioredoxin-like_sf"/>
</dbReference>
<dbReference type="AlphaFoldDB" id="A0A6L7I2U6"/>
<dbReference type="PROSITE" id="PS51352">
    <property type="entry name" value="THIOREDOXIN_2"/>
    <property type="match status" value="1"/>
</dbReference>
<feature type="chain" id="PRO_5026669948" evidence="5">
    <location>
        <begin position="26"/>
        <end position="195"/>
    </location>
</feature>
<keyword evidence="3" id="KW-1015">Disulfide bond</keyword>
<evidence type="ECO:0000259" key="6">
    <source>
        <dbReference type="PROSITE" id="PS51352"/>
    </source>
</evidence>
<evidence type="ECO:0000256" key="1">
    <source>
        <dbReference type="ARBA" id="ARBA00004196"/>
    </source>
</evidence>
<comment type="caution">
    <text evidence="7">The sequence shown here is derived from an EMBL/GenBank/DDBJ whole genome shotgun (WGS) entry which is preliminary data.</text>
</comment>
<dbReference type="GO" id="GO:0015036">
    <property type="term" value="F:disulfide oxidoreductase activity"/>
    <property type="evidence" value="ECO:0007669"/>
    <property type="project" value="UniProtKB-ARBA"/>
</dbReference>
<evidence type="ECO:0000256" key="3">
    <source>
        <dbReference type="ARBA" id="ARBA00023157"/>
    </source>
</evidence>
<dbReference type="InterPro" id="IPR050553">
    <property type="entry name" value="Thioredoxin_ResA/DsbE_sf"/>
</dbReference>
<organism evidence="7 8">
    <name type="scientific">Shewanella insulae</name>
    <dbReference type="NCBI Taxonomy" id="2681496"/>
    <lineage>
        <taxon>Bacteria</taxon>
        <taxon>Pseudomonadati</taxon>
        <taxon>Pseudomonadota</taxon>
        <taxon>Gammaproteobacteria</taxon>
        <taxon>Alteromonadales</taxon>
        <taxon>Shewanellaceae</taxon>
        <taxon>Shewanella</taxon>
    </lineage>
</organism>
<dbReference type="GO" id="GO:0016209">
    <property type="term" value="F:antioxidant activity"/>
    <property type="evidence" value="ECO:0007669"/>
    <property type="project" value="InterPro"/>
</dbReference>
<dbReference type="PANTHER" id="PTHR42852">
    <property type="entry name" value="THIOL:DISULFIDE INTERCHANGE PROTEIN DSBE"/>
    <property type="match status" value="1"/>
</dbReference>
<dbReference type="Proteomes" id="UP000474778">
    <property type="component" value="Unassembled WGS sequence"/>
</dbReference>
<protein>
    <submittedName>
        <fullName evidence="7">Redoxin domain-containing protein</fullName>
    </submittedName>
</protein>
<keyword evidence="8" id="KW-1185">Reference proteome</keyword>
<keyword evidence="4" id="KW-0676">Redox-active center</keyword>
<evidence type="ECO:0000313" key="8">
    <source>
        <dbReference type="Proteomes" id="UP000474778"/>
    </source>
</evidence>
<sequence length="195" mass="21846">MKSKLATALLSTTLALSGYAASVQAYPGMQKKQGGEVQSSVDLINVLPKAYPIDPVPFKDAQGKAIDFSQYRGQVVMVNMWATWCPPCVRELPAIDRFKGKFDPKQFRVLPISIDMNGKEKVEPFLASLGMDKFETYYDPKQQLGQVFPLDTIPATFILNQQGELIAFVRTFVDWDDEKAVKLIESFIASETQKQ</sequence>
<evidence type="ECO:0000313" key="7">
    <source>
        <dbReference type="EMBL" id="MXR70909.1"/>
    </source>
</evidence>
<feature type="domain" description="Thioredoxin" evidence="6">
    <location>
        <begin position="47"/>
        <end position="193"/>
    </location>
</feature>
<evidence type="ECO:0000256" key="2">
    <source>
        <dbReference type="ARBA" id="ARBA00022748"/>
    </source>
</evidence>